<evidence type="ECO:0000313" key="2">
    <source>
        <dbReference type="EMBL" id="UYM04734.1"/>
    </source>
</evidence>
<protein>
    <submittedName>
        <fullName evidence="2">Uncharacterized protein</fullName>
    </submittedName>
</protein>
<sequence>MVTTTLGVRTATAVVFATVLLTGCSNSSSDAGEQDAGSGSDSKASGSAPECVGDGKGEIAVGADTSKLPGGSTVAFGESDLEAEKPTVTFDLGKSSKVERKHASDLSVGDKFGVQRGFYVVVSICSDEATIDEF</sequence>
<dbReference type="Proteomes" id="UP001164390">
    <property type="component" value="Chromosome"/>
</dbReference>
<feature type="region of interest" description="Disordered" evidence="1">
    <location>
        <begin position="26"/>
        <end position="70"/>
    </location>
</feature>
<name>A0AA46TG46_9ACTN</name>
<dbReference type="EMBL" id="CP094970">
    <property type="protein sequence ID" value="UYM04734.1"/>
    <property type="molecule type" value="Genomic_DNA"/>
</dbReference>
<accession>A0AA46TG46</accession>
<reference evidence="2" key="1">
    <citation type="submission" date="2022-01" db="EMBL/GenBank/DDBJ databases">
        <title>Nocardioidaceae gen. sp. A5X3R13.</title>
        <authorList>
            <person name="Lopez Marin M.A."/>
            <person name="Uhlik O."/>
        </authorList>
    </citation>
    <scope>NUCLEOTIDE SEQUENCE</scope>
    <source>
        <strain evidence="2">A5X3R13</strain>
    </source>
</reference>
<feature type="compositionally biased region" description="Low complexity" evidence="1">
    <location>
        <begin position="35"/>
        <end position="48"/>
    </location>
</feature>
<evidence type="ECO:0000313" key="3">
    <source>
        <dbReference type="Proteomes" id="UP001164390"/>
    </source>
</evidence>
<gene>
    <name evidence="2" type="ORF">L0C25_19680</name>
</gene>
<organism evidence="2 3">
    <name type="scientific">Solicola gregarius</name>
    <dbReference type="NCBI Taxonomy" id="2908642"/>
    <lineage>
        <taxon>Bacteria</taxon>
        <taxon>Bacillati</taxon>
        <taxon>Actinomycetota</taxon>
        <taxon>Actinomycetes</taxon>
        <taxon>Propionibacteriales</taxon>
        <taxon>Nocardioidaceae</taxon>
        <taxon>Solicola</taxon>
    </lineage>
</organism>
<proteinExistence type="predicted"/>
<dbReference type="AlphaFoldDB" id="A0AA46TG46"/>
<dbReference type="KEGG" id="sgrg:L0C25_19680"/>
<dbReference type="RefSeq" id="WP_271633492.1">
    <property type="nucleotide sequence ID" value="NZ_CP094970.1"/>
</dbReference>
<evidence type="ECO:0000256" key="1">
    <source>
        <dbReference type="SAM" id="MobiDB-lite"/>
    </source>
</evidence>
<keyword evidence="3" id="KW-1185">Reference proteome</keyword>